<evidence type="ECO:0000256" key="2">
    <source>
        <dbReference type="ARBA" id="ARBA00022980"/>
    </source>
</evidence>
<dbReference type="GO" id="GO:0070181">
    <property type="term" value="F:small ribosomal subunit rRNA binding"/>
    <property type="evidence" value="ECO:0007669"/>
    <property type="project" value="EnsemblFungi"/>
</dbReference>
<dbReference type="VEuPathDB" id="MicrosporidiaDB:VCUG_01752"/>
<dbReference type="SUPFAM" id="SSF47060">
    <property type="entry name" value="S15/NS1 RNA-binding domain"/>
    <property type="match status" value="1"/>
</dbReference>
<evidence type="ECO:0000256" key="1">
    <source>
        <dbReference type="ARBA" id="ARBA00008434"/>
    </source>
</evidence>
<dbReference type="SMART" id="SM01387">
    <property type="entry name" value="Ribosomal_S15"/>
    <property type="match status" value="1"/>
</dbReference>
<dbReference type="InParanoid" id="L2GSS5"/>
<dbReference type="GO" id="GO:0000462">
    <property type="term" value="P:maturation of SSU-rRNA from tricistronic rRNA transcript (SSU-rRNA, 5.8S rRNA, LSU-rRNA)"/>
    <property type="evidence" value="ECO:0007669"/>
    <property type="project" value="EnsemblFungi"/>
</dbReference>
<dbReference type="PANTHER" id="PTHR11885:SF6">
    <property type="entry name" value="SMALL RIBOSOMAL SUBUNIT PROTEIN US15"/>
    <property type="match status" value="1"/>
</dbReference>
<dbReference type="EMBL" id="GL877434">
    <property type="protein sequence ID" value="ELA46726.1"/>
    <property type="molecule type" value="Genomic_DNA"/>
</dbReference>
<dbReference type="InterPro" id="IPR023029">
    <property type="entry name" value="Ribosomal_uS15_arc_euk"/>
</dbReference>
<dbReference type="CDD" id="cd00677">
    <property type="entry name" value="S15_NS1_EPRS_RNA-bind"/>
    <property type="match status" value="1"/>
</dbReference>
<evidence type="ECO:0000259" key="5">
    <source>
        <dbReference type="SMART" id="SM01386"/>
    </source>
</evidence>
<feature type="domain" description="Small ribosomal subunit protein uS15 N-terminal" evidence="5">
    <location>
        <begin position="1"/>
        <end position="60"/>
    </location>
</feature>
<evidence type="ECO:0000256" key="3">
    <source>
        <dbReference type="ARBA" id="ARBA00023274"/>
    </source>
</evidence>
<keyword evidence="3 4" id="KW-0687">Ribonucleoprotein</keyword>
<dbReference type="GO" id="GO:0005730">
    <property type="term" value="C:nucleolus"/>
    <property type="evidence" value="ECO:0007669"/>
    <property type="project" value="TreeGrafter"/>
</dbReference>
<dbReference type="Pfam" id="PF00312">
    <property type="entry name" value="Ribosomal_S15"/>
    <property type="match status" value="1"/>
</dbReference>
<dbReference type="PANTHER" id="PTHR11885">
    <property type="entry name" value="RIBOSOMAL PROTEIN S15P/S13E"/>
    <property type="match status" value="1"/>
</dbReference>
<dbReference type="GO" id="GO:0003735">
    <property type="term" value="F:structural constituent of ribosome"/>
    <property type="evidence" value="ECO:0007669"/>
    <property type="project" value="EnsemblFungi"/>
</dbReference>
<evidence type="ECO:0000313" key="7">
    <source>
        <dbReference type="Proteomes" id="UP000011081"/>
    </source>
</evidence>
<comment type="similarity">
    <text evidence="1 4">Belongs to the universal ribosomal protein uS15 family.</text>
</comment>
<dbReference type="GeneID" id="19879625"/>
<dbReference type="RefSeq" id="XP_008074770.1">
    <property type="nucleotide sequence ID" value="XM_008076579.1"/>
</dbReference>
<dbReference type="STRING" id="948595.L2GSS5"/>
<dbReference type="AlphaFoldDB" id="L2GSS5"/>
<dbReference type="Pfam" id="PF08069">
    <property type="entry name" value="Ribosomal_S13_N"/>
    <property type="match status" value="1"/>
</dbReference>
<proteinExistence type="inferred from homology"/>
<dbReference type="Proteomes" id="UP000011081">
    <property type="component" value="Unassembled WGS sequence"/>
</dbReference>
<protein>
    <recommendedName>
        <fullName evidence="5">Small ribosomal subunit protein uS15 N-terminal domain-containing protein</fullName>
    </recommendedName>
</protein>
<dbReference type="OMA" id="MHTRRKG"/>
<keyword evidence="7" id="KW-1185">Reference proteome</keyword>
<dbReference type="OrthoDB" id="623277at2759"/>
<organism evidence="6 7">
    <name type="scientific">Vavraia culicis (isolate floridensis)</name>
    <name type="common">Microsporidian parasite</name>
    <dbReference type="NCBI Taxonomy" id="948595"/>
    <lineage>
        <taxon>Eukaryota</taxon>
        <taxon>Fungi</taxon>
        <taxon>Fungi incertae sedis</taxon>
        <taxon>Microsporidia</taxon>
        <taxon>Pleistophoridae</taxon>
        <taxon>Vavraia</taxon>
    </lineage>
</organism>
<dbReference type="HOGENOM" id="CLU_090139_2_0_1"/>
<accession>L2GSS5</accession>
<evidence type="ECO:0000256" key="4">
    <source>
        <dbReference type="RuleBase" id="RU003919"/>
    </source>
</evidence>
<dbReference type="FunCoup" id="L2GSS5">
    <property type="interactions" value="198"/>
</dbReference>
<sequence>MTRMHTNSKGKSQSTLPYHTFYPSHITKTKQEVIDKILTLARKGIPASQIGNILRDEEGVGQISAITHTTLVRILRLHNLMPAIPEDLNALVKKCTNMRAHLQKFRNDKDQKYRLIQTESRLYRLARYYKKRSVLDAKWKPSFLLAASK</sequence>
<dbReference type="GO" id="GO:0006412">
    <property type="term" value="P:translation"/>
    <property type="evidence" value="ECO:0007669"/>
    <property type="project" value="InterPro"/>
</dbReference>
<dbReference type="GO" id="GO:0022627">
    <property type="term" value="C:cytosolic small ribosomal subunit"/>
    <property type="evidence" value="ECO:0007669"/>
    <property type="project" value="EnsemblFungi"/>
</dbReference>
<dbReference type="Gene3D" id="1.10.287.10">
    <property type="entry name" value="S15/NS1, RNA-binding"/>
    <property type="match status" value="1"/>
</dbReference>
<dbReference type="Gene3D" id="4.10.860.130">
    <property type="match status" value="1"/>
</dbReference>
<gene>
    <name evidence="6" type="ORF">VCUG_01752</name>
</gene>
<evidence type="ECO:0000313" key="6">
    <source>
        <dbReference type="EMBL" id="ELA46726.1"/>
    </source>
</evidence>
<dbReference type="InterPro" id="IPR000589">
    <property type="entry name" value="Ribosomal_uS15"/>
</dbReference>
<keyword evidence="2 4" id="KW-0689">Ribosomal protein</keyword>
<dbReference type="InterPro" id="IPR009068">
    <property type="entry name" value="uS15_NS1_RNA-bd_sf"/>
</dbReference>
<reference evidence="7" key="1">
    <citation type="submission" date="2011-03" db="EMBL/GenBank/DDBJ databases">
        <title>The genome sequence of Vavraia culicis strain floridensis.</title>
        <authorList>
            <consortium name="The Broad Institute Genome Sequencing Platform"/>
            <person name="Cuomo C."/>
            <person name="Becnel J."/>
            <person name="Sanscrainte N."/>
            <person name="Young S.K."/>
            <person name="Zeng Q."/>
            <person name="Gargeya S."/>
            <person name="Fitzgerald M."/>
            <person name="Haas B."/>
            <person name="Abouelleil A."/>
            <person name="Alvarado L."/>
            <person name="Arachchi H.M."/>
            <person name="Berlin A."/>
            <person name="Chapman S.B."/>
            <person name="Gearin G."/>
            <person name="Goldberg J."/>
            <person name="Griggs A."/>
            <person name="Gujja S."/>
            <person name="Hansen M."/>
            <person name="Heiman D."/>
            <person name="Howarth C."/>
            <person name="Larimer J."/>
            <person name="Lui A."/>
            <person name="MacDonald P.J.P."/>
            <person name="McCowen C."/>
            <person name="Montmayeur A."/>
            <person name="Murphy C."/>
            <person name="Neiman D."/>
            <person name="Pearson M."/>
            <person name="Priest M."/>
            <person name="Roberts A."/>
            <person name="Saif S."/>
            <person name="Shea T."/>
            <person name="Sisk P."/>
            <person name="Stolte C."/>
            <person name="Sykes S."/>
            <person name="Wortman J."/>
            <person name="Nusbaum C."/>
            <person name="Birren B."/>
        </authorList>
    </citation>
    <scope>NUCLEOTIDE SEQUENCE [LARGE SCALE GENOMIC DNA]</scope>
    <source>
        <strain evidence="7">floridensis</strain>
    </source>
</reference>
<name>L2GSS5_VAVCU</name>
<dbReference type="InterPro" id="IPR012606">
    <property type="entry name" value="Ribosomal_uS15_N"/>
</dbReference>
<dbReference type="SMART" id="SM01386">
    <property type="entry name" value="Ribosomal_S13_N"/>
    <property type="match status" value="1"/>
</dbReference>